<dbReference type="InParanoid" id="A0A0G4EJK6"/>
<sequence length="395" mass="42797">MSAAACEGAGDSTDEPSSSAAPATANGGEQQQQGGVPFSAVAATVTPAIAQCLSSSDYAGMIALSRIDKTLRNSLAPILLPMLMRLLAVLLSTIGLGSLVVWLIPQLPLPEALSHGCCVAYLIEQLSRRLWMMERGGSWARWKPVLEMLYLLRGKRPLVLGDDNFGVFGSRAAFMSETEAVRQWKILSWGVTVDDGGQRRPLMDGNGILCFFPDARRHPTLLVSASPFFPHAPFDLTDPHTQLNGYTYPNYSSMVAFKLFHWLISSGHINRIRHWSSFGRASAAHQRVGDLLAASQSDAAQWGAVILDTKREGGWSCRLVVVGSEAMGEGNMVAIRLGHGVGGYRCVEIFTNEWPSSQSHDQTRSVVMRVLGDQLGGKVWDEQDESGGASIVVLK</sequence>
<evidence type="ECO:0000313" key="3">
    <source>
        <dbReference type="EMBL" id="CEL96687.1"/>
    </source>
</evidence>
<dbReference type="EMBL" id="CDMY01000243">
    <property type="protein sequence ID" value="CEL96687.1"/>
    <property type="molecule type" value="Genomic_DNA"/>
</dbReference>
<keyword evidence="2" id="KW-0812">Transmembrane</keyword>
<feature type="region of interest" description="Disordered" evidence="1">
    <location>
        <begin position="1"/>
        <end position="33"/>
    </location>
</feature>
<keyword evidence="2" id="KW-1133">Transmembrane helix</keyword>
<feature type="transmembrane region" description="Helical" evidence="2">
    <location>
        <begin position="82"/>
        <end position="104"/>
    </location>
</feature>
<dbReference type="PhylomeDB" id="A0A0G4EJK6"/>
<dbReference type="VEuPathDB" id="CryptoDB:Vbra_7667"/>
<gene>
    <name evidence="3" type="ORF">Vbra_7667</name>
</gene>
<name>A0A0G4EJK6_VITBC</name>
<reference evidence="3 4" key="1">
    <citation type="submission" date="2014-11" db="EMBL/GenBank/DDBJ databases">
        <authorList>
            <person name="Zhu J."/>
            <person name="Qi W."/>
            <person name="Song R."/>
        </authorList>
    </citation>
    <scope>NUCLEOTIDE SEQUENCE [LARGE SCALE GENOMIC DNA]</scope>
</reference>
<accession>A0A0G4EJK6</accession>
<dbReference type="AlphaFoldDB" id="A0A0G4EJK6"/>
<evidence type="ECO:0000256" key="1">
    <source>
        <dbReference type="SAM" id="MobiDB-lite"/>
    </source>
</evidence>
<keyword evidence="4" id="KW-1185">Reference proteome</keyword>
<protein>
    <submittedName>
        <fullName evidence="3">Uncharacterized protein</fullName>
    </submittedName>
</protein>
<organism evidence="3 4">
    <name type="scientific">Vitrella brassicaformis (strain CCMP3155)</name>
    <dbReference type="NCBI Taxonomy" id="1169540"/>
    <lineage>
        <taxon>Eukaryota</taxon>
        <taxon>Sar</taxon>
        <taxon>Alveolata</taxon>
        <taxon>Colpodellida</taxon>
        <taxon>Vitrellaceae</taxon>
        <taxon>Vitrella</taxon>
    </lineage>
</organism>
<feature type="compositionally biased region" description="Polar residues" evidence="1">
    <location>
        <begin position="15"/>
        <end position="33"/>
    </location>
</feature>
<keyword evidence="2" id="KW-0472">Membrane</keyword>
<evidence type="ECO:0000313" key="4">
    <source>
        <dbReference type="Proteomes" id="UP000041254"/>
    </source>
</evidence>
<dbReference type="Proteomes" id="UP000041254">
    <property type="component" value="Unassembled WGS sequence"/>
</dbReference>
<proteinExistence type="predicted"/>
<evidence type="ECO:0000256" key="2">
    <source>
        <dbReference type="SAM" id="Phobius"/>
    </source>
</evidence>